<accession>A0A430G3P1</accession>
<organism evidence="2 3">
    <name type="scientific">Sphingomonas koreensis</name>
    <dbReference type="NCBI Taxonomy" id="93064"/>
    <lineage>
        <taxon>Bacteria</taxon>
        <taxon>Pseudomonadati</taxon>
        <taxon>Pseudomonadota</taxon>
        <taxon>Alphaproteobacteria</taxon>
        <taxon>Sphingomonadales</taxon>
        <taxon>Sphingomonadaceae</taxon>
        <taxon>Sphingomonas</taxon>
    </lineage>
</organism>
<evidence type="ECO:0000313" key="3">
    <source>
        <dbReference type="Proteomes" id="UP000287746"/>
    </source>
</evidence>
<dbReference type="RefSeq" id="WP_126004468.1">
    <property type="nucleotide sequence ID" value="NZ_QQYZ01000008.1"/>
</dbReference>
<feature type="compositionally biased region" description="Pro residues" evidence="1">
    <location>
        <begin position="23"/>
        <end position="32"/>
    </location>
</feature>
<feature type="region of interest" description="Disordered" evidence="1">
    <location>
        <begin position="1"/>
        <end position="32"/>
    </location>
</feature>
<dbReference type="Proteomes" id="UP000287746">
    <property type="component" value="Unassembled WGS sequence"/>
</dbReference>
<gene>
    <name evidence="2" type="ORF">DAH66_10610</name>
</gene>
<proteinExistence type="predicted"/>
<reference evidence="2 3" key="1">
    <citation type="submission" date="2018-07" db="EMBL/GenBank/DDBJ databases">
        <title>Genomic and Epidemiologic Investigation of an Indolent Hospital Outbreak.</title>
        <authorList>
            <person name="Johnson R.C."/>
            <person name="Deming C."/>
            <person name="Conlan S."/>
            <person name="Zellmer C.J."/>
            <person name="Michelin A.V."/>
            <person name="Lee-Lin S."/>
            <person name="Thomas P.J."/>
            <person name="Park M."/>
            <person name="Weingarten R.A."/>
            <person name="Less J."/>
            <person name="Dekker J.P."/>
            <person name="Frank K.M."/>
            <person name="Musser K.A."/>
            <person name="Mcquiston J.R."/>
            <person name="Henderson D.K."/>
            <person name="Lau A.F."/>
            <person name="Palmore T.N."/>
            <person name="Segre J.A."/>
        </authorList>
    </citation>
    <scope>NUCLEOTIDE SEQUENCE [LARGE SCALE GENOMIC DNA]</scope>
    <source>
        <strain evidence="2 3">SK-CDC1_0717</strain>
    </source>
</reference>
<evidence type="ECO:0000313" key="2">
    <source>
        <dbReference type="EMBL" id="RSY85508.1"/>
    </source>
</evidence>
<name>A0A430G3P1_9SPHN</name>
<feature type="compositionally biased region" description="Low complexity" evidence="1">
    <location>
        <begin position="1"/>
        <end position="14"/>
    </location>
</feature>
<dbReference type="EMBL" id="QQYZ01000008">
    <property type="protein sequence ID" value="RSY85508.1"/>
    <property type="molecule type" value="Genomic_DNA"/>
</dbReference>
<feature type="region of interest" description="Disordered" evidence="1">
    <location>
        <begin position="96"/>
        <end position="120"/>
    </location>
</feature>
<evidence type="ECO:0000256" key="1">
    <source>
        <dbReference type="SAM" id="MobiDB-lite"/>
    </source>
</evidence>
<protein>
    <submittedName>
        <fullName evidence="2">Uncharacterized protein</fullName>
    </submittedName>
</protein>
<feature type="compositionally biased region" description="Low complexity" evidence="1">
    <location>
        <begin position="103"/>
        <end position="112"/>
    </location>
</feature>
<dbReference type="AlphaFoldDB" id="A0A430G3P1"/>
<sequence length="120" mass="12156">MMLGLAALQLPAGATQREVPEPEASPPSPPVAPCVIVEVGGTRSGDLECAARQVARAAKIARAQADAIRTLSAVRAGSPDIRVGVTSLSGTRLRMGSNLGVSARPARPAAAPVTPMGRQP</sequence>
<comment type="caution">
    <text evidence="2">The sequence shown here is derived from an EMBL/GenBank/DDBJ whole genome shotgun (WGS) entry which is preliminary data.</text>
</comment>